<feature type="compositionally biased region" description="Basic and acidic residues" evidence="1">
    <location>
        <begin position="106"/>
        <end position="116"/>
    </location>
</feature>
<accession>A0A0C9WGZ3</accession>
<reference evidence="3" key="2">
    <citation type="submission" date="2015-01" db="EMBL/GenBank/DDBJ databases">
        <title>Evolutionary Origins and Diversification of the Mycorrhizal Mutualists.</title>
        <authorList>
            <consortium name="DOE Joint Genome Institute"/>
            <consortium name="Mycorrhizal Genomics Consortium"/>
            <person name="Kohler A."/>
            <person name="Kuo A."/>
            <person name="Nagy L.G."/>
            <person name="Floudas D."/>
            <person name="Copeland A."/>
            <person name="Barry K.W."/>
            <person name="Cichocki N."/>
            <person name="Veneault-Fourrey C."/>
            <person name="LaButti K."/>
            <person name="Lindquist E.A."/>
            <person name="Lipzen A."/>
            <person name="Lundell T."/>
            <person name="Morin E."/>
            <person name="Murat C."/>
            <person name="Riley R."/>
            <person name="Ohm R."/>
            <person name="Sun H."/>
            <person name="Tunlid A."/>
            <person name="Henrissat B."/>
            <person name="Grigoriev I.V."/>
            <person name="Hibbett D.S."/>
            <person name="Martin F."/>
        </authorList>
    </citation>
    <scope>NUCLEOTIDE SEQUENCE [LARGE SCALE GENOMIC DNA]</scope>
    <source>
        <strain evidence="3">LaAM-08-1</strain>
    </source>
</reference>
<reference evidence="2 3" key="1">
    <citation type="submission" date="2014-04" db="EMBL/GenBank/DDBJ databases">
        <authorList>
            <consortium name="DOE Joint Genome Institute"/>
            <person name="Kuo A."/>
            <person name="Kohler A."/>
            <person name="Nagy L.G."/>
            <person name="Floudas D."/>
            <person name="Copeland A."/>
            <person name="Barry K.W."/>
            <person name="Cichocki N."/>
            <person name="Veneault-Fourrey C."/>
            <person name="LaButti K."/>
            <person name="Lindquist E.A."/>
            <person name="Lipzen A."/>
            <person name="Lundell T."/>
            <person name="Morin E."/>
            <person name="Murat C."/>
            <person name="Sun H."/>
            <person name="Tunlid A."/>
            <person name="Henrissat B."/>
            <person name="Grigoriev I.V."/>
            <person name="Hibbett D.S."/>
            <person name="Martin F."/>
            <person name="Nordberg H.P."/>
            <person name="Cantor M.N."/>
            <person name="Hua S.X."/>
        </authorList>
    </citation>
    <scope>NUCLEOTIDE SEQUENCE [LARGE SCALE GENOMIC DNA]</scope>
    <source>
        <strain evidence="2 3">LaAM-08-1</strain>
    </source>
</reference>
<organism evidence="2 3">
    <name type="scientific">Laccaria amethystina LaAM-08-1</name>
    <dbReference type="NCBI Taxonomy" id="1095629"/>
    <lineage>
        <taxon>Eukaryota</taxon>
        <taxon>Fungi</taxon>
        <taxon>Dikarya</taxon>
        <taxon>Basidiomycota</taxon>
        <taxon>Agaricomycotina</taxon>
        <taxon>Agaricomycetes</taxon>
        <taxon>Agaricomycetidae</taxon>
        <taxon>Agaricales</taxon>
        <taxon>Agaricineae</taxon>
        <taxon>Hydnangiaceae</taxon>
        <taxon>Laccaria</taxon>
    </lineage>
</organism>
<dbReference type="EMBL" id="KN839223">
    <property type="protein sequence ID" value="KIJ90294.1"/>
    <property type="molecule type" value="Genomic_DNA"/>
</dbReference>
<dbReference type="AlphaFoldDB" id="A0A0C9WGZ3"/>
<evidence type="ECO:0000313" key="3">
    <source>
        <dbReference type="Proteomes" id="UP000054477"/>
    </source>
</evidence>
<protein>
    <submittedName>
        <fullName evidence="2">Uncharacterized protein</fullName>
    </submittedName>
</protein>
<gene>
    <name evidence="2" type="ORF">K443DRAFT_15356</name>
</gene>
<evidence type="ECO:0000313" key="2">
    <source>
        <dbReference type="EMBL" id="KIJ90294.1"/>
    </source>
</evidence>
<evidence type="ECO:0000256" key="1">
    <source>
        <dbReference type="SAM" id="MobiDB-lite"/>
    </source>
</evidence>
<dbReference type="OrthoDB" id="3257623at2759"/>
<sequence>MLTPEGSSPDHEKKKPKLKTVSSAIQNAFEMSQEAEDLGQEPKFGLLKFFSKGTVEDKKAYFEREDERAKNARSLNNFEEQNVMMEKKLHERELARHRQQRRRKSLKEQEIKDRVRSPGGTKRKLIEMKLEDSTDPSLKKIKGNIAELTRPARDLKGKIHTQKRKPQGRKQTHKPRPAKYNNWLTPFCWTQIVVVAKQAGRSMGASDIAMRLKKRDPVTFAQISRNTIEGWIDDW</sequence>
<proteinExistence type="predicted"/>
<name>A0A0C9WGZ3_9AGAR</name>
<feature type="region of interest" description="Disordered" evidence="1">
    <location>
        <begin position="93"/>
        <end position="123"/>
    </location>
</feature>
<dbReference type="Proteomes" id="UP000054477">
    <property type="component" value="Unassembled WGS sequence"/>
</dbReference>
<feature type="region of interest" description="Disordered" evidence="1">
    <location>
        <begin position="1"/>
        <end position="26"/>
    </location>
</feature>
<keyword evidence="3" id="KW-1185">Reference proteome</keyword>
<feature type="region of interest" description="Disordered" evidence="1">
    <location>
        <begin position="155"/>
        <end position="179"/>
    </location>
</feature>
<feature type="compositionally biased region" description="Basic residues" evidence="1">
    <location>
        <begin position="158"/>
        <end position="177"/>
    </location>
</feature>
<dbReference type="HOGENOM" id="CLU_1180390_0_0_1"/>